<reference evidence="2 3" key="1">
    <citation type="submission" date="2018-06" db="EMBL/GenBank/DDBJ databases">
        <title>Genomic Encyclopedia of Type Strains, Phase III (KMG-III): the genomes of soil and plant-associated and newly described type strains.</title>
        <authorList>
            <person name="Whitman W."/>
        </authorList>
    </citation>
    <scope>NUCLEOTIDE SEQUENCE [LARGE SCALE GENOMIC DNA]</scope>
    <source>
        <strain evidence="2 3">CGMCC 1.12504</strain>
    </source>
</reference>
<dbReference type="GO" id="GO:0004553">
    <property type="term" value="F:hydrolase activity, hydrolyzing O-glycosyl compounds"/>
    <property type="evidence" value="ECO:0007669"/>
    <property type="project" value="UniProtKB-ARBA"/>
</dbReference>
<dbReference type="RefSeq" id="WP_112086657.1">
    <property type="nucleotide sequence ID" value="NZ_QLSV01000011.1"/>
</dbReference>
<dbReference type="Gene3D" id="2.60.120.200">
    <property type="match status" value="1"/>
</dbReference>
<comment type="caution">
    <text evidence="2">The sequence shown here is derived from an EMBL/GenBank/DDBJ whole genome shotgun (WGS) entry which is preliminary data.</text>
</comment>
<feature type="chain" id="PRO_5016446376" evidence="1">
    <location>
        <begin position="20"/>
        <end position="317"/>
    </location>
</feature>
<dbReference type="Proteomes" id="UP000249518">
    <property type="component" value="Unassembled WGS sequence"/>
</dbReference>
<sequence>MKIRFLLFLVLFWAVYVNAQNLVAYYPFNANSDDESGNFNHGTVHGATLASDRFGNIDSAYEFDGIDDYILVTNSTSLNIFNSDLTVTMWIYNDNPLLSDSSYKGISKGGWSTGVGYELLYSNYWNDGTLHFTTGSSGNNVFSFNNYNNQWIMITGTFDNATSTKKMYINGIEQTSTIQGVDALSSSAHDLYIGRRHPLNNYAGFVKGRMDDIRIYNIKLTATEILNLYNFNALNVNDIKNPDLTNFYVFDKKIYIREHFDLNELIGVEVYNMFGQPVFQTSKIENQIALDGLDKQIYILKVLFRNGNFQTLKFITY</sequence>
<dbReference type="AlphaFoldDB" id="A0A328WWE4"/>
<protein>
    <submittedName>
        <fullName evidence="2">Putative secreted protein (Por secretion system target)</fullName>
    </submittedName>
</protein>
<dbReference type="PANTHER" id="PTHR47635">
    <property type="entry name" value="CUB DOMAIN-CONTAINING PROTEIN"/>
    <property type="match status" value="1"/>
</dbReference>
<organism evidence="2 3">
    <name type="scientific">Flavobacterium lacus</name>
    <dbReference type="NCBI Taxonomy" id="1353778"/>
    <lineage>
        <taxon>Bacteria</taxon>
        <taxon>Pseudomonadati</taxon>
        <taxon>Bacteroidota</taxon>
        <taxon>Flavobacteriia</taxon>
        <taxon>Flavobacteriales</taxon>
        <taxon>Flavobacteriaceae</taxon>
        <taxon>Flavobacterium</taxon>
    </lineage>
</organism>
<dbReference type="PANTHER" id="PTHR47635:SF2">
    <property type="entry name" value="LAMG-LIKE JELLYROLL FOLD DOMAIN-CONTAINING PROTEIN"/>
    <property type="match status" value="1"/>
</dbReference>
<dbReference type="GO" id="GO:0005975">
    <property type="term" value="P:carbohydrate metabolic process"/>
    <property type="evidence" value="ECO:0007669"/>
    <property type="project" value="UniProtKB-ARBA"/>
</dbReference>
<proteinExistence type="predicted"/>
<feature type="signal peptide" evidence="1">
    <location>
        <begin position="1"/>
        <end position="19"/>
    </location>
</feature>
<accession>A0A328WWE4</accession>
<dbReference type="OrthoDB" id="1281073at2"/>
<dbReference type="SUPFAM" id="SSF49899">
    <property type="entry name" value="Concanavalin A-like lectins/glucanases"/>
    <property type="match status" value="1"/>
</dbReference>
<gene>
    <name evidence="2" type="ORF">B0I10_11179</name>
</gene>
<evidence type="ECO:0000313" key="2">
    <source>
        <dbReference type="EMBL" id="RAR47169.1"/>
    </source>
</evidence>
<keyword evidence="1" id="KW-0732">Signal</keyword>
<dbReference type="InterPro" id="IPR013320">
    <property type="entry name" value="ConA-like_dom_sf"/>
</dbReference>
<evidence type="ECO:0000256" key="1">
    <source>
        <dbReference type="SAM" id="SignalP"/>
    </source>
</evidence>
<evidence type="ECO:0000313" key="3">
    <source>
        <dbReference type="Proteomes" id="UP000249518"/>
    </source>
</evidence>
<dbReference type="EMBL" id="QLSV01000011">
    <property type="protein sequence ID" value="RAR47169.1"/>
    <property type="molecule type" value="Genomic_DNA"/>
</dbReference>
<keyword evidence="3" id="KW-1185">Reference proteome</keyword>
<name>A0A328WWE4_9FLAO</name>
<dbReference type="Pfam" id="PF13385">
    <property type="entry name" value="Laminin_G_3"/>
    <property type="match status" value="1"/>
</dbReference>